<dbReference type="InterPro" id="IPR036250">
    <property type="entry name" value="AcylCo_DH-like_C"/>
</dbReference>
<evidence type="ECO:0000256" key="3">
    <source>
        <dbReference type="ARBA" id="ARBA00022630"/>
    </source>
</evidence>
<evidence type="ECO:0000259" key="7">
    <source>
        <dbReference type="Pfam" id="PF00441"/>
    </source>
</evidence>
<dbReference type="InterPro" id="IPR009075">
    <property type="entry name" value="AcylCo_DH/oxidase_C"/>
</dbReference>
<dbReference type="PANTHER" id="PTHR43292:SF3">
    <property type="entry name" value="ACYL-COA DEHYDROGENASE FADE29"/>
    <property type="match status" value="1"/>
</dbReference>
<dbReference type="GO" id="GO:0050660">
    <property type="term" value="F:flavin adenine dinucleotide binding"/>
    <property type="evidence" value="ECO:0007669"/>
    <property type="project" value="InterPro"/>
</dbReference>
<evidence type="ECO:0000313" key="11">
    <source>
        <dbReference type="Proteomes" id="UP000001868"/>
    </source>
</evidence>
<dbReference type="eggNOG" id="COG1960">
    <property type="taxonomic scope" value="Bacteria"/>
</dbReference>
<dbReference type="Pfam" id="PF02770">
    <property type="entry name" value="Acyl-CoA_dh_M"/>
    <property type="match status" value="1"/>
</dbReference>
<dbReference type="SUPFAM" id="SSF56645">
    <property type="entry name" value="Acyl-CoA dehydrogenase NM domain-like"/>
    <property type="match status" value="1"/>
</dbReference>
<reference evidence="10 11" key="1">
    <citation type="journal article" date="2008" name="BMC Genomics">
        <title>Complete genome of Phenylobacterium zucineum - a novel facultative intracellular bacterium isolated from human erythroleukemia cell line K562.</title>
        <authorList>
            <person name="Luo Y."/>
            <person name="Xu X."/>
            <person name="Ding Z."/>
            <person name="Liu Z."/>
            <person name="Zhang B."/>
            <person name="Yan Z."/>
            <person name="Sun J."/>
            <person name="Hu S."/>
            <person name="Hu X."/>
        </authorList>
    </citation>
    <scope>NUCLEOTIDE SEQUENCE [LARGE SCALE GENOMIC DNA]</scope>
    <source>
        <strain evidence="10 11">HLK1</strain>
    </source>
</reference>
<gene>
    <name evidence="10" type="ordered locus">PHZ_c1197</name>
</gene>
<dbReference type="GO" id="GO:0005886">
    <property type="term" value="C:plasma membrane"/>
    <property type="evidence" value="ECO:0007669"/>
    <property type="project" value="TreeGrafter"/>
</dbReference>
<feature type="domain" description="Acyl-CoA dehydrogenase/oxidase N-terminal" evidence="9">
    <location>
        <begin position="7"/>
        <end position="120"/>
    </location>
</feature>
<accession>B4R8I4</accession>
<dbReference type="InterPro" id="IPR052161">
    <property type="entry name" value="Mycobact_Acyl-CoA_DH"/>
</dbReference>
<dbReference type="InterPro" id="IPR037069">
    <property type="entry name" value="AcylCoA_DH/ox_N_sf"/>
</dbReference>
<dbReference type="Pfam" id="PF00441">
    <property type="entry name" value="Acyl-CoA_dh_1"/>
    <property type="match status" value="1"/>
</dbReference>
<evidence type="ECO:0000256" key="5">
    <source>
        <dbReference type="ARBA" id="ARBA00023002"/>
    </source>
</evidence>
<dbReference type="InterPro" id="IPR013786">
    <property type="entry name" value="AcylCoA_DH/ox_N"/>
</dbReference>
<dbReference type="GO" id="GO:0016627">
    <property type="term" value="F:oxidoreductase activity, acting on the CH-CH group of donors"/>
    <property type="evidence" value="ECO:0007669"/>
    <property type="project" value="InterPro"/>
</dbReference>
<evidence type="ECO:0000256" key="2">
    <source>
        <dbReference type="ARBA" id="ARBA00009347"/>
    </source>
</evidence>
<dbReference type="RefSeq" id="WP_012521756.1">
    <property type="nucleotide sequence ID" value="NC_011144.1"/>
</dbReference>
<dbReference type="Proteomes" id="UP000001868">
    <property type="component" value="Chromosome"/>
</dbReference>
<keyword evidence="4 6" id="KW-0274">FAD</keyword>
<dbReference type="InterPro" id="IPR046373">
    <property type="entry name" value="Acyl-CoA_Oxase/DH_mid-dom_sf"/>
</dbReference>
<evidence type="ECO:0000259" key="8">
    <source>
        <dbReference type="Pfam" id="PF02770"/>
    </source>
</evidence>
<evidence type="ECO:0000256" key="4">
    <source>
        <dbReference type="ARBA" id="ARBA00022827"/>
    </source>
</evidence>
<dbReference type="EMBL" id="CP000747">
    <property type="protein sequence ID" value="ACG77611.1"/>
    <property type="molecule type" value="Genomic_DNA"/>
</dbReference>
<dbReference type="InterPro" id="IPR009100">
    <property type="entry name" value="AcylCoA_DH/oxidase_NM_dom_sf"/>
</dbReference>
<dbReference type="STRING" id="450851.PHZ_c1197"/>
<dbReference type="AlphaFoldDB" id="B4R8I4"/>
<feature type="domain" description="Acyl-CoA dehydrogenase/oxidase C-terminal" evidence="7">
    <location>
        <begin position="230"/>
        <end position="382"/>
    </location>
</feature>
<dbReference type="InterPro" id="IPR006091">
    <property type="entry name" value="Acyl-CoA_Oxase/DH_mid-dom"/>
</dbReference>
<protein>
    <submittedName>
        <fullName evidence="10">Acyl-CoA dehydrogenase</fullName>
    </submittedName>
</protein>
<keyword evidence="11" id="KW-1185">Reference proteome</keyword>
<evidence type="ECO:0000256" key="6">
    <source>
        <dbReference type="RuleBase" id="RU362125"/>
    </source>
</evidence>
<dbReference type="Gene3D" id="1.10.540.10">
    <property type="entry name" value="Acyl-CoA dehydrogenase/oxidase, N-terminal domain"/>
    <property type="match status" value="1"/>
</dbReference>
<organism evidence="10 11">
    <name type="scientific">Phenylobacterium zucineum (strain HLK1)</name>
    <dbReference type="NCBI Taxonomy" id="450851"/>
    <lineage>
        <taxon>Bacteria</taxon>
        <taxon>Pseudomonadati</taxon>
        <taxon>Pseudomonadota</taxon>
        <taxon>Alphaproteobacteria</taxon>
        <taxon>Caulobacterales</taxon>
        <taxon>Caulobacteraceae</taxon>
        <taxon>Phenylobacterium</taxon>
    </lineage>
</organism>
<evidence type="ECO:0000259" key="9">
    <source>
        <dbReference type="Pfam" id="PF02771"/>
    </source>
</evidence>
<name>B4R8I4_PHEZH</name>
<dbReference type="PANTHER" id="PTHR43292">
    <property type="entry name" value="ACYL-COA DEHYDROGENASE"/>
    <property type="match status" value="1"/>
</dbReference>
<dbReference type="OrthoDB" id="9780544at2"/>
<keyword evidence="3 6" id="KW-0285">Flavoprotein</keyword>
<dbReference type="Gene3D" id="2.40.110.10">
    <property type="entry name" value="Butyryl-CoA Dehydrogenase, subunit A, domain 2"/>
    <property type="match status" value="1"/>
</dbReference>
<dbReference type="KEGG" id="pzu:PHZ_c1197"/>
<proteinExistence type="inferred from homology"/>
<comment type="cofactor">
    <cofactor evidence="1 6">
        <name>FAD</name>
        <dbReference type="ChEBI" id="CHEBI:57692"/>
    </cofactor>
</comment>
<sequence>MGGGDDAAFLEDIRAFLARELTPDLREASRRTVGVYTDVASGLVWHRRLHARGWIAPAWPAQWGGAGWSARQRYLWDRECALNDAPVLFAAGVRSLGPLLIEAGTAAQRAEHLPRILSGEALWCQGFSETGAGSDLAGVATRAAQDGDDYLVTGAKVWTTGAHLSNWMFALVRTADGDRKQAGLTFLLIDMASAGISVSPIRDISGEHELNQVFFDAVRVPVANRVGAENDGWVVAKRLMQLARSNNTPAALVRRSLNRVRRVVTEDAAADPALRRRLAELEIELEAFTALELAALPEGRPEASAVSAPSMVKLVGTELHQKVHALGVDVACAAGAPHLAAGEFGDPELDAAQLFMAKHLAGRASTIYSGSSETQRNVIFRGRLGSRP</sequence>
<keyword evidence="5 6" id="KW-0560">Oxidoreductase</keyword>
<evidence type="ECO:0000313" key="10">
    <source>
        <dbReference type="EMBL" id="ACG77611.1"/>
    </source>
</evidence>
<dbReference type="Pfam" id="PF02771">
    <property type="entry name" value="Acyl-CoA_dh_N"/>
    <property type="match status" value="1"/>
</dbReference>
<dbReference type="SUPFAM" id="SSF47203">
    <property type="entry name" value="Acyl-CoA dehydrogenase C-terminal domain-like"/>
    <property type="match status" value="1"/>
</dbReference>
<feature type="domain" description="Acyl-CoA oxidase/dehydrogenase middle" evidence="8">
    <location>
        <begin position="124"/>
        <end position="216"/>
    </location>
</feature>
<dbReference type="Gene3D" id="1.20.140.10">
    <property type="entry name" value="Butyryl-CoA Dehydrogenase, subunit A, domain 3"/>
    <property type="match status" value="1"/>
</dbReference>
<dbReference type="HOGENOM" id="CLU_018204_9_0_5"/>
<comment type="similarity">
    <text evidence="2 6">Belongs to the acyl-CoA dehydrogenase family.</text>
</comment>
<evidence type="ECO:0000256" key="1">
    <source>
        <dbReference type="ARBA" id="ARBA00001974"/>
    </source>
</evidence>